<evidence type="ECO:0000313" key="11">
    <source>
        <dbReference type="Proteomes" id="UP001595947"/>
    </source>
</evidence>
<sequence length="250" mass="25375">MAVLELIGIFALAVSGSLMAIDRDYDVVGIAILAIVTALGGGIVRDLVLGDTPPPAFTNWHYLVVALAAAAITAVARPHLGRAGTPLLVFDAAGLGLFCVAGTQKALDHGLGPVPAALLGVTTAAGGGVLRDVLARETPALFRADSELYAVPALAGALVVGSASAFGAHSPSLGAGVAAAIFVVRVLALRRHWRGPRARRRRPSGGPPAVSGPAHRSGTDAHLPTTRPRSQRASSGPTWRSVVRGGAQEP</sequence>
<dbReference type="EMBL" id="JBHSIV010000015">
    <property type="protein sequence ID" value="MFC5063679.1"/>
    <property type="molecule type" value="Genomic_DNA"/>
</dbReference>
<feature type="transmembrane region" description="Helical" evidence="8">
    <location>
        <begin position="146"/>
        <end position="167"/>
    </location>
</feature>
<evidence type="ECO:0000256" key="6">
    <source>
        <dbReference type="ARBA" id="ARBA00023136"/>
    </source>
</evidence>
<dbReference type="Proteomes" id="UP001595947">
    <property type="component" value="Unassembled WGS sequence"/>
</dbReference>
<evidence type="ECO:0000313" key="10">
    <source>
        <dbReference type="EMBL" id="MFC5063679.1"/>
    </source>
</evidence>
<accession>A0ABV9YNW3</accession>
<feature type="region of interest" description="Disordered" evidence="7">
    <location>
        <begin position="195"/>
        <end position="250"/>
    </location>
</feature>
<proteinExistence type="inferred from homology"/>
<keyword evidence="11" id="KW-1185">Reference proteome</keyword>
<comment type="subcellular location">
    <subcellularLocation>
        <location evidence="1">Cell membrane</location>
        <topology evidence="1">Multi-pass membrane protein</topology>
    </subcellularLocation>
</comment>
<evidence type="ECO:0000256" key="4">
    <source>
        <dbReference type="ARBA" id="ARBA00022692"/>
    </source>
</evidence>
<name>A0ABV9YNW3_9PSEU</name>
<feature type="domain" description="Glycine transporter" evidence="9">
    <location>
        <begin position="89"/>
        <end position="160"/>
    </location>
</feature>
<dbReference type="PANTHER" id="PTHR30506">
    <property type="entry name" value="INNER MEMBRANE PROTEIN"/>
    <property type="match status" value="1"/>
</dbReference>
<evidence type="ECO:0000256" key="3">
    <source>
        <dbReference type="ARBA" id="ARBA00022475"/>
    </source>
</evidence>
<evidence type="ECO:0000256" key="2">
    <source>
        <dbReference type="ARBA" id="ARBA00008193"/>
    </source>
</evidence>
<keyword evidence="6 8" id="KW-0472">Membrane</keyword>
<evidence type="ECO:0000256" key="1">
    <source>
        <dbReference type="ARBA" id="ARBA00004651"/>
    </source>
</evidence>
<organism evidence="10 11">
    <name type="scientific">Actinomycetospora atypica</name>
    <dbReference type="NCBI Taxonomy" id="1290095"/>
    <lineage>
        <taxon>Bacteria</taxon>
        <taxon>Bacillati</taxon>
        <taxon>Actinomycetota</taxon>
        <taxon>Actinomycetes</taxon>
        <taxon>Pseudonocardiales</taxon>
        <taxon>Pseudonocardiaceae</taxon>
        <taxon>Actinomycetospora</taxon>
    </lineage>
</organism>
<feature type="transmembrane region" description="Helical" evidence="8">
    <location>
        <begin position="113"/>
        <end position="134"/>
    </location>
</feature>
<dbReference type="RefSeq" id="WP_378037025.1">
    <property type="nucleotide sequence ID" value="NZ_JBHSIV010000015.1"/>
</dbReference>
<dbReference type="PANTHER" id="PTHR30506:SF3">
    <property type="entry name" value="UPF0126 INNER MEMBRANE PROTEIN YADS-RELATED"/>
    <property type="match status" value="1"/>
</dbReference>
<evidence type="ECO:0000256" key="8">
    <source>
        <dbReference type="SAM" id="Phobius"/>
    </source>
</evidence>
<feature type="transmembrane region" description="Helical" evidence="8">
    <location>
        <begin position="28"/>
        <end position="48"/>
    </location>
</feature>
<evidence type="ECO:0000259" key="9">
    <source>
        <dbReference type="Pfam" id="PF03458"/>
    </source>
</evidence>
<evidence type="ECO:0000256" key="7">
    <source>
        <dbReference type="SAM" id="MobiDB-lite"/>
    </source>
</evidence>
<feature type="transmembrane region" description="Helical" evidence="8">
    <location>
        <begin position="60"/>
        <end position="76"/>
    </location>
</feature>
<reference evidence="11" key="1">
    <citation type="journal article" date="2019" name="Int. J. Syst. Evol. Microbiol.">
        <title>The Global Catalogue of Microorganisms (GCM) 10K type strain sequencing project: providing services to taxonomists for standard genome sequencing and annotation.</title>
        <authorList>
            <consortium name="The Broad Institute Genomics Platform"/>
            <consortium name="The Broad Institute Genome Sequencing Center for Infectious Disease"/>
            <person name="Wu L."/>
            <person name="Ma J."/>
        </authorList>
    </citation>
    <scope>NUCLEOTIDE SEQUENCE [LARGE SCALE GENOMIC DNA]</scope>
    <source>
        <strain evidence="11">CGMCC 4.7093</strain>
    </source>
</reference>
<dbReference type="Pfam" id="PF03458">
    <property type="entry name" value="Gly_transporter"/>
    <property type="match status" value="2"/>
</dbReference>
<comment type="caution">
    <text evidence="10">The sequence shown here is derived from an EMBL/GenBank/DDBJ whole genome shotgun (WGS) entry which is preliminary data.</text>
</comment>
<keyword evidence="3" id="KW-1003">Cell membrane</keyword>
<feature type="domain" description="Glycine transporter" evidence="9">
    <location>
        <begin position="3"/>
        <end position="76"/>
    </location>
</feature>
<feature type="transmembrane region" description="Helical" evidence="8">
    <location>
        <begin position="6"/>
        <end position="21"/>
    </location>
</feature>
<evidence type="ECO:0000256" key="5">
    <source>
        <dbReference type="ARBA" id="ARBA00022989"/>
    </source>
</evidence>
<feature type="compositionally biased region" description="Polar residues" evidence="7">
    <location>
        <begin position="227"/>
        <end position="238"/>
    </location>
</feature>
<comment type="similarity">
    <text evidence="2">Belongs to the UPF0126 family.</text>
</comment>
<feature type="transmembrane region" description="Helical" evidence="8">
    <location>
        <begin position="173"/>
        <end position="193"/>
    </location>
</feature>
<keyword evidence="4 8" id="KW-0812">Transmembrane</keyword>
<gene>
    <name evidence="10" type="ORF">ACFPBZ_15765</name>
</gene>
<protein>
    <submittedName>
        <fullName evidence="10">Trimeric intracellular cation channel family protein</fullName>
    </submittedName>
</protein>
<dbReference type="InterPro" id="IPR005115">
    <property type="entry name" value="Gly_transporter"/>
</dbReference>
<keyword evidence="5 8" id="KW-1133">Transmembrane helix</keyword>